<protein>
    <submittedName>
        <fullName evidence="1">Uncharacterized protein</fullName>
    </submittedName>
</protein>
<dbReference type="Proteomes" id="UP000245919">
    <property type="component" value="Plasmid p14B4"/>
</dbReference>
<organism evidence="1 2">
    <name type="scientific">Lactococcus lactis subsp. lactis</name>
    <name type="common">Streptococcus lactis</name>
    <dbReference type="NCBI Taxonomy" id="1360"/>
    <lineage>
        <taxon>Bacteria</taxon>
        <taxon>Bacillati</taxon>
        <taxon>Bacillota</taxon>
        <taxon>Bacilli</taxon>
        <taxon>Lactobacillales</taxon>
        <taxon>Streptococcaceae</taxon>
        <taxon>Lactococcus</taxon>
    </lineage>
</organism>
<sequence>MYYGADYRSAINPEIGDEFRKLEKKEDEIFGEFIKFFDFYYKYRTYSTQYKEVSFEDYLELNYKTNKSS</sequence>
<gene>
    <name evidence="1" type="ORF">LL14B4_13010</name>
</gene>
<proteinExistence type="predicted"/>
<accession>A0A2Z3KTA7</accession>
<keyword evidence="1" id="KW-0614">Plasmid</keyword>
<dbReference type="EMBL" id="CP028161">
    <property type="protein sequence ID" value="AWN67119.1"/>
    <property type="molecule type" value="Genomic_DNA"/>
</dbReference>
<reference evidence="1 2" key="1">
    <citation type="submission" date="2018-03" db="EMBL/GenBank/DDBJ databases">
        <title>Genome sequence of Lactococcus lactis strain 14B4 from almond drupe.</title>
        <authorList>
            <person name="Tran T.D."/>
            <person name="McGarvey J.A."/>
            <person name="Huynh S."/>
            <person name="Parker C.T."/>
        </authorList>
    </citation>
    <scope>NUCLEOTIDE SEQUENCE [LARGE SCALE GENOMIC DNA]</scope>
    <source>
        <strain evidence="1 2">14B4</strain>
        <plasmid evidence="2">Plasmid p14b4</plasmid>
    </source>
</reference>
<evidence type="ECO:0000313" key="2">
    <source>
        <dbReference type="Proteomes" id="UP000245919"/>
    </source>
</evidence>
<evidence type="ECO:0000313" key="1">
    <source>
        <dbReference type="EMBL" id="AWN67119.1"/>
    </source>
</evidence>
<name>A0A2Z3KTA7_LACLL</name>
<dbReference type="AlphaFoldDB" id="A0A2Z3KTA7"/>
<geneLocation type="plasmid" evidence="2">
    <name>p14b4</name>
</geneLocation>